<evidence type="ECO:0000313" key="1">
    <source>
        <dbReference type="EMBL" id="OSC98848.1"/>
    </source>
</evidence>
<gene>
    <name evidence="1" type="ORF">PYCCODRAFT_904091</name>
</gene>
<dbReference type="Proteomes" id="UP000193067">
    <property type="component" value="Unassembled WGS sequence"/>
</dbReference>
<protein>
    <submittedName>
        <fullName evidence="1">Uncharacterized protein</fullName>
    </submittedName>
</protein>
<sequence>MPPPFPVTPLALVLTRPLQVAVPLKLSFLCLSLLARTLARLLPLWSTLYPLQASLHPLKFFQVHPTDPRQKAAAPPTRTALALAARPWSAVQHRVLPQRFSRHGPRNLSDPAGLASFMSGVDHWSAPGWVEGR</sequence>
<evidence type="ECO:0000313" key="2">
    <source>
        <dbReference type="Proteomes" id="UP000193067"/>
    </source>
</evidence>
<dbReference type="AlphaFoldDB" id="A0A1Y2ICI1"/>
<name>A0A1Y2ICI1_TRAC3</name>
<keyword evidence="2" id="KW-1185">Reference proteome</keyword>
<proteinExistence type="predicted"/>
<reference evidence="1 2" key="1">
    <citation type="journal article" date="2015" name="Biotechnol. Biofuels">
        <title>Enhanced degradation of softwood versus hardwood by the white-rot fungus Pycnoporus coccineus.</title>
        <authorList>
            <person name="Couturier M."/>
            <person name="Navarro D."/>
            <person name="Chevret D."/>
            <person name="Henrissat B."/>
            <person name="Piumi F."/>
            <person name="Ruiz-Duenas F.J."/>
            <person name="Martinez A.T."/>
            <person name="Grigoriev I.V."/>
            <person name="Riley R."/>
            <person name="Lipzen A."/>
            <person name="Berrin J.G."/>
            <person name="Master E.R."/>
            <person name="Rosso M.N."/>
        </authorList>
    </citation>
    <scope>NUCLEOTIDE SEQUENCE [LARGE SCALE GENOMIC DNA]</scope>
    <source>
        <strain evidence="1 2">BRFM310</strain>
    </source>
</reference>
<accession>A0A1Y2ICI1</accession>
<dbReference type="EMBL" id="KZ084133">
    <property type="protein sequence ID" value="OSC98848.1"/>
    <property type="molecule type" value="Genomic_DNA"/>
</dbReference>
<organism evidence="1 2">
    <name type="scientific">Trametes coccinea (strain BRFM310)</name>
    <name type="common">Pycnoporus coccineus</name>
    <dbReference type="NCBI Taxonomy" id="1353009"/>
    <lineage>
        <taxon>Eukaryota</taxon>
        <taxon>Fungi</taxon>
        <taxon>Dikarya</taxon>
        <taxon>Basidiomycota</taxon>
        <taxon>Agaricomycotina</taxon>
        <taxon>Agaricomycetes</taxon>
        <taxon>Polyporales</taxon>
        <taxon>Polyporaceae</taxon>
        <taxon>Trametes</taxon>
    </lineage>
</organism>